<proteinExistence type="predicted"/>
<reference evidence="1" key="1">
    <citation type="submission" date="2022-09" db="EMBL/GenBank/DDBJ databases">
        <title>Maribacter litopenaei sp. nov., isolated from the intestinal tract of the Pacific White Shrimp, Litopenaeus vannamei.</title>
        <authorList>
            <person name="Kim S.Y."/>
            <person name="Hwang C.Y."/>
        </authorList>
    </citation>
    <scope>NUCLEOTIDE SEQUENCE</scope>
    <source>
        <strain evidence="1">HL-LV01</strain>
    </source>
</reference>
<gene>
    <name evidence="1" type="ORF">NYZ99_00035</name>
</gene>
<protein>
    <submittedName>
        <fullName evidence="1">Uncharacterized protein</fullName>
    </submittedName>
</protein>
<evidence type="ECO:0000313" key="1">
    <source>
        <dbReference type="EMBL" id="UWX55090.1"/>
    </source>
</evidence>
<sequence length="65" mass="7217">MAKSMAVPNNPAFPEIPPRREAFSSCTHPWVNVCLYKVSISVGTIRFGRFLEEGKNPNVLAPMGR</sequence>
<accession>A0ABY5Y7U6</accession>
<dbReference type="RefSeq" id="WP_260572942.1">
    <property type="nucleotide sequence ID" value="NZ_CP104205.1"/>
</dbReference>
<dbReference type="Proteomes" id="UP001059209">
    <property type="component" value="Chromosome"/>
</dbReference>
<name>A0ABY5Y7U6_9FLAO</name>
<evidence type="ECO:0000313" key="2">
    <source>
        <dbReference type="Proteomes" id="UP001059209"/>
    </source>
</evidence>
<keyword evidence="2" id="KW-1185">Reference proteome</keyword>
<dbReference type="EMBL" id="CP104205">
    <property type="protein sequence ID" value="UWX55090.1"/>
    <property type="molecule type" value="Genomic_DNA"/>
</dbReference>
<organism evidence="1 2">
    <name type="scientific">Maribacter litopenaei</name>
    <dbReference type="NCBI Taxonomy" id="2976127"/>
    <lineage>
        <taxon>Bacteria</taxon>
        <taxon>Pseudomonadati</taxon>
        <taxon>Bacteroidota</taxon>
        <taxon>Flavobacteriia</taxon>
        <taxon>Flavobacteriales</taxon>
        <taxon>Flavobacteriaceae</taxon>
        <taxon>Maribacter</taxon>
    </lineage>
</organism>